<reference evidence="3 4" key="1">
    <citation type="submission" date="2015-07" db="EMBL/GenBank/DDBJ databases">
        <title>Whole genome sequence of Herpetosiphon geysericola DSM 7119.</title>
        <authorList>
            <person name="Hemp J."/>
            <person name="Ward L.M."/>
            <person name="Pace L.A."/>
            <person name="Fischer W.W."/>
        </authorList>
    </citation>
    <scope>NUCLEOTIDE SEQUENCE [LARGE SCALE GENOMIC DNA]</scope>
    <source>
        <strain evidence="3 4">DSM 7119</strain>
    </source>
</reference>
<dbReference type="PRINTS" id="PR00469">
    <property type="entry name" value="PNDRDTASEII"/>
</dbReference>
<organism evidence="3 4">
    <name type="scientific">Herpetosiphon geysericola</name>
    <dbReference type="NCBI Taxonomy" id="70996"/>
    <lineage>
        <taxon>Bacteria</taxon>
        <taxon>Bacillati</taxon>
        <taxon>Chloroflexota</taxon>
        <taxon>Chloroflexia</taxon>
        <taxon>Herpetosiphonales</taxon>
        <taxon>Herpetosiphonaceae</taxon>
        <taxon>Herpetosiphon</taxon>
    </lineage>
</organism>
<dbReference type="InterPro" id="IPR036188">
    <property type="entry name" value="FAD/NAD-bd_sf"/>
</dbReference>
<gene>
    <name evidence="3" type="ORF">SE18_26285</name>
</gene>
<dbReference type="Gene3D" id="3.50.50.60">
    <property type="entry name" value="FAD/NAD(P)-binding domain"/>
    <property type="match status" value="2"/>
</dbReference>
<evidence type="ECO:0000313" key="4">
    <source>
        <dbReference type="Proteomes" id="UP000050277"/>
    </source>
</evidence>
<dbReference type="OrthoDB" id="9776839at2"/>
<dbReference type="InterPro" id="IPR023753">
    <property type="entry name" value="FAD/NAD-binding_dom"/>
</dbReference>
<dbReference type="RefSeq" id="WP_054537438.1">
    <property type="nucleotide sequence ID" value="NZ_LGKP01000046.1"/>
</dbReference>
<dbReference type="PIRSF" id="PIRSF037495">
    <property type="entry name" value="Opine_OX_OoxA/HcnB"/>
    <property type="match status" value="1"/>
</dbReference>
<dbReference type="InterPro" id="IPR041854">
    <property type="entry name" value="BFD-like_2Fe2S-bd_dom_sf"/>
</dbReference>
<comment type="caution">
    <text evidence="3">The sequence shown here is derived from an EMBL/GenBank/DDBJ whole genome shotgun (WGS) entry which is preliminary data.</text>
</comment>
<dbReference type="Pfam" id="PF07992">
    <property type="entry name" value="Pyr_redox_2"/>
    <property type="match status" value="1"/>
</dbReference>
<dbReference type="PANTHER" id="PTHR42949:SF3">
    <property type="entry name" value="ANAEROBIC GLYCEROL-3-PHOSPHATE DEHYDROGENASE SUBUNIT B"/>
    <property type="match status" value="1"/>
</dbReference>
<dbReference type="InterPro" id="IPR017224">
    <property type="entry name" value="Opine_Oxase_asu/HCN_bsu"/>
</dbReference>
<accession>A0A0P6YBZ0</accession>
<name>A0A0P6YBZ0_9CHLR</name>
<evidence type="ECO:0000256" key="1">
    <source>
        <dbReference type="ARBA" id="ARBA00023002"/>
    </source>
</evidence>
<keyword evidence="4" id="KW-1185">Reference proteome</keyword>
<dbReference type="PRINTS" id="PR00368">
    <property type="entry name" value="FADPNR"/>
</dbReference>
<dbReference type="AlphaFoldDB" id="A0A0P6YBZ0"/>
<dbReference type="Gene3D" id="1.10.10.1100">
    <property type="entry name" value="BFD-like [2Fe-2S]-binding domain"/>
    <property type="match status" value="1"/>
</dbReference>
<dbReference type="STRING" id="70996.SE18_26285"/>
<evidence type="ECO:0000259" key="2">
    <source>
        <dbReference type="Pfam" id="PF07992"/>
    </source>
</evidence>
<dbReference type="PATRIC" id="fig|70996.4.peg.1787"/>
<dbReference type="SUPFAM" id="SSF51905">
    <property type="entry name" value="FAD/NAD(P)-binding domain"/>
    <property type="match status" value="1"/>
</dbReference>
<sequence length="408" mass="43636">MSLNLVIVGAGPAGLAAAWSASQSKANVILIDQYDQAGGQIWRGGANAAPKRYQHLFAQQTKLRYLNKSHVLGANDDHLFLATPNGPQQLAFDRLILANGARELFLPFPGWTLPKVLGVGGLQALVKGDLQIAGKNVVVAGSGPLLVAVASQLKQRGAIVKALVEQAPLGQLLGFGRSLAGYPSKIMQAAQSLASLRNTPFYPNTWVVAAEGNGAVQQVRLSNHHSIECDYLACGWGLIANTELAQQLGCTLKHGSVLVDRSQQTSVNHIYAAGELTGIGGEDKAIIEGQIAGFAATGNYHAASQLAHKQAQARQFSQQLATRFALRPELKQLAQANTLVCRCEDVPFEQLQTQPSWRNAKLQTRCGMGMCQGRVCSGATQYLFGWGQDSVRFPIHPVSVADLLMESI</sequence>
<proteinExistence type="predicted"/>
<dbReference type="GO" id="GO:0016491">
    <property type="term" value="F:oxidoreductase activity"/>
    <property type="evidence" value="ECO:0007669"/>
    <property type="project" value="UniProtKB-KW"/>
</dbReference>
<evidence type="ECO:0000313" key="3">
    <source>
        <dbReference type="EMBL" id="KPL79472.1"/>
    </source>
</evidence>
<dbReference type="EMBL" id="LGKP01000046">
    <property type="protein sequence ID" value="KPL79472.1"/>
    <property type="molecule type" value="Genomic_DNA"/>
</dbReference>
<dbReference type="Proteomes" id="UP000050277">
    <property type="component" value="Unassembled WGS sequence"/>
</dbReference>
<keyword evidence="1" id="KW-0560">Oxidoreductase</keyword>
<dbReference type="PANTHER" id="PTHR42949">
    <property type="entry name" value="ANAEROBIC GLYCEROL-3-PHOSPHATE DEHYDROGENASE SUBUNIT B"/>
    <property type="match status" value="1"/>
</dbReference>
<dbReference type="InterPro" id="IPR051691">
    <property type="entry name" value="Metab_Enz_Cyan_OpOx_G3PDH"/>
</dbReference>
<feature type="domain" description="FAD/NAD(P)-binding" evidence="2">
    <location>
        <begin position="4"/>
        <end position="277"/>
    </location>
</feature>
<protein>
    <recommendedName>
        <fullName evidence="2">FAD/NAD(P)-binding domain-containing protein</fullName>
    </recommendedName>
</protein>